<accession>A0ABS1VWS8</accession>
<dbReference type="EMBL" id="JAENHO010000009">
    <property type="protein sequence ID" value="MBL7258883.1"/>
    <property type="molecule type" value="Genomic_DNA"/>
</dbReference>
<keyword evidence="5" id="KW-0560">Oxidoreductase</keyword>
<keyword evidence="3" id="KW-0285">Flavoprotein</keyword>
<dbReference type="Gene3D" id="3.40.462.20">
    <property type="match status" value="1"/>
</dbReference>
<comment type="similarity">
    <text evidence="2">Belongs to the oxygen-dependent FAD-linked oxidoreductase family.</text>
</comment>
<dbReference type="InterPro" id="IPR006093">
    <property type="entry name" value="Oxy_OxRdtase_FAD_BS"/>
</dbReference>
<dbReference type="InterPro" id="IPR016167">
    <property type="entry name" value="FAD-bd_PCMH_sub1"/>
</dbReference>
<proteinExistence type="inferred from homology"/>
<dbReference type="Proteomes" id="UP000598996">
    <property type="component" value="Unassembled WGS sequence"/>
</dbReference>
<gene>
    <name evidence="7" type="ORF">JKJ07_31685</name>
</gene>
<dbReference type="Pfam" id="PF01565">
    <property type="entry name" value="FAD_binding_4"/>
    <property type="match status" value="1"/>
</dbReference>
<dbReference type="InterPro" id="IPR016169">
    <property type="entry name" value="FAD-bd_PCMH_sub2"/>
</dbReference>
<comment type="cofactor">
    <cofactor evidence="1">
        <name>FAD</name>
        <dbReference type="ChEBI" id="CHEBI:57692"/>
    </cofactor>
</comment>
<dbReference type="InterPro" id="IPR006094">
    <property type="entry name" value="Oxid_FAD_bind_N"/>
</dbReference>
<evidence type="ECO:0000256" key="5">
    <source>
        <dbReference type="ARBA" id="ARBA00023002"/>
    </source>
</evidence>
<dbReference type="Gene3D" id="3.30.465.10">
    <property type="match status" value="1"/>
</dbReference>
<comment type="caution">
    <text evidence="7">The sequence shown here is derived from an EMBL/GenBank/DDBJ whole genome shotgun (WGS) entry which is preliminary data.</text>
</comment>
<dbReference type="PROSITE" id="PS51387">
    <property type="entry name" value="FAD_PCMH"/>
    <property type="match status" value="1"/>
</dbReference>
<dbReference type="RefSeq" id="WP_202995533.1">
    <property type="nucleotide sequence ID" value="NZ_JAENHO010000009.1"/>
</dbReference>
<keyword evidence="8" id="KW-1185">Reference proteome</keyword>
<dbReference type="InterPro" id="IPR036318">
    <property type="entry name" value="FAD-bd_PCMH-like_sf"/>
</dbReference>
<feature type="domain" description="FAD-binding PCMH-type" evidence="6">
    <location>
        <begin position="37"/>
        <end position="207"/>
    </location>
</feature>
<name>A0ABS1VWS8_9ACTN</name>
<protein>
    <submittedName>
        <fullName evidence="7">FAD-binding oxidoreductase</fullName>
    </submittedName>
</protein>
<dbReference type="InterPro" id="IPR016166">
    <property type="entry name" value="FAD-bd_PCMH"/>
</dbReference>
<dbReference type="SUPFAM" id="SSF56176">
    <property type="entry name" value="FAD-binding/transporter-associated domain-like"/>
    <property type="match status" value="1"/>
</dbReference>
<sequence>MSTTDAEKMLRARLGDRLIGADQAGFAAAREVWNPAVTTQPAMVAKCTDPAEVSAVVRIAGDHGVPLSVRAGGHDWAGRALRDGGIVLDLTAMRAVTVDTSRRTATTQGGAITSDLVGTITPYGMVAATGVVGGVGLAGLTTAGGYGALIGRFGLAADNLLGADVVLADGTTAIAGPDDDTDLYWALRGGGANFGVVTELRYRLHEVPSVLAGILMFPLTEGRAVLTGYAELVAEARDDLTVMTGFLPGPQGTLAFLCPFWSGPDLAAGERVIARMRTLGHPVVDQIMPMPYAGALRMFDASMTPGNHYLLRSRSLATVSPAAADILTDAATRLGPHSALIVNHFHGAAARVDPAATAFAQRTPHHPVEVIASWTPDDSPDPHRDWADQVEEALTPIALPGGYPNLLGPQEDARARDSFGPNLERLLTLKRRYDPHTVFSAIPALVDR</sequence>
<evidence type="ECO:0000313" key="8">
    <source>
        <dbReference type="Proteomes" id="UP000598996"/>
    </source>
</evidence>
<evidence type="ECO:0000256" key="1">
    <source>
        <dbReference type="ARBA" id="ARBA00001974"/>
    </source>
</evidence>
<evidence type="ECO:0000256" key="3">
    <source>
        <dbReference type="ARBA" id="ARBA00022630"/>
    </source>
</evidence>
<keyword evidence="4" id="KW-0274">FAD</keyword>
<dbReference type="Gene3D" id="3.30.43.10">
    <property type="entry name" value="Uridine Diphospho-n-acetylenolpyruvylglucosamine Reductase, domain 2"/>
    <property type="match status" value="1"/>
</dbReference>
<dbReference type="PANTHER" id="PTHR42973:SF39">
    <property type="entry name" value="FAD-BINDING PCMH-TYPE DOMAIN-CONTAINING PROTEIN"/>
    <property type="match status" value="1"/>
</dbReference>
<reference evidence="7 8" key="1">
    <citation type="submission" date="2021-01" db="EMBL/GenBank/DDBJ databases">
        <title>Actinoplanes sp. nov. LDG1-01 isolated from lichen.</title>
        <authorList>
            <person name="Saeng-In P."/>
            <person name="Phongsopitanun W."/>
            <person name="Kanchanasin P."/>
            <person name="Yuki M."/>
            <person name="Kudo T."/>
            <person name="Ohkuma M."/>
            <person name="Tanasupawat S."/>
        </authorList>
    </citation>
    <scope>NUCLEOTIDE SEQUENCE [LARGE SCALE GENOMIC DNA]</scope>
    <source>
        <strain evidence="7 8">LDG1-01</strain>
    </source>
</reference>
<evidence type="ECO:0000256" key="4">
    <source>
        <dbReference type="ARBA" id="ARBA00022827"/>
    </source>
</evidence>
<evidence type="ECO:0000256" key="2">
    <source>
        <dbReference type="ARBA" id="ARBA00005466"/>
    </source>
</evidence>
<dbReference type="Pfam" id="PF08031">
    <property type="entry name" value="BBE"/>
    <property type="match status" value="1"/>
</dbReference>
<evidence type="ECO:0000313" key="7">
    <source>
        <dbReference type="EMBL" id="MBL7258883.1"/>
    </source>
</evidence>
<dbReference type="PROSITE" id="PS00862">
    <property type="entry name" value="OX2_COVAL_FAD"/>
    <property type="match status" value="1"/>
</dbReference>
<dbReference type="InterPro" id="IPR050416">
    <property type="entry name" value="FAD-linked_Oxidoreductase"/>
</dbReference>
<dbReference type="InterPro" id="IPR012951">
    <property type="entry name" value="BBE"/>
</dbReference>
<evidence type="ECO:0000259" key="6">
    <source>
        <dbReference type="PROSITE" id="PS51387"/>
    </source>
</evidence>
<dbReference type="PANTHER" id="PTHR42973">
    <property type="entry name" value="BINDING OXIDOREDUCTASE, PUTATIVE (AFU_ORTHOLOGUE AFUA_1G17690)-RELATED"/>
    <property type="match status" value="1"/>
</dbReference>
<organism evidence="7 8">
    <name type="scientific">Paractinoplanes lichenicola</name>
    <dbReference type="NCBI Taxonomy" id="2802976"/>
    <lineage>
        <taxon>Bacteria</taxon>
        <taxon>Bacillati</taxon>
        <taxon>Actinomycetota</taxon>
        <taxon>Actinomycetes</taxon>
        <taxon>Micromonosporales</taxon>
        <taxon>Micromonosporaceae</taxon>
        <taxon>Paractinoplanes</taxon>
    </lineage>
</organism>